<evidence type="ECO:0000313" key="3">
    <source>
        <dbReference type="Proteomes" id="UP000004750"/>
    </source>
</evidence>
<dbReference type="Proteomes" id="UP000004750">
    <property type="component" value="Unassembled WGS sequence"/>
</dbReference>
<dbReference type="RefSeq" id="WP_006986852.1">
    <property type="nucleotide sequence ID" value="NZ_JH417969.1"/>
</dbReference>
<accession>G9ZJ99</accession>
<keyword evidence="1" id="KW-0472">Membrane</keyword>
<evidence type="ECO:0000313" key="2">
    <source>
        <dbReference type="EMBL" id="EHM50240.1"/>
    </source>
</evidence>
<sequence length="139" mass="15467">MTSIKTLCGGMTARQWQWLFFALFVTVMLMMPALADNPQGGNPLNGINIAGNDKKDLNSMFGFFIKLIIVSIPFVILIFAFSDAILSVFSSLAQARRDGNVGTFFFNLLIVLIGVGITIFLGYYMFELLGKFDAYWPKS</sequence>
<dbReference type="HOGENOM" id="CLU_1841509_0_0_6"/>
<dbReference type="AlphaFoldDB" id="G9ZJ99"/>
<keyword evidence="1" id="KW-0812">Transmembrane</keyword>
<proteinExistence type="predicted"/>
<evidence type="ECO:0000256" key="1">
    <source>
        <dbReference type="SAM" id="Phobius"/>
    </source>
</evidence>
<gene>
    <name evidence="2" type="ORF">HMPREF9080_02868</name>
</gene>
<keyword evidence="1" id="KW-1133">Transmembrane helix</keyword>
<name>G9ZJ99_9GAMM</name>
<dbReference type="EMBL" id="AGCM01000184">
    <property type="protein sequence ID" value="EHM50240.1"/>
    <property type="molecule type" value="Genomic_DNA"/>
</dbReference>
<reference evidence="2 3" key="1">
    <citation type="submission" date="2011-08" db="EMBL/GenBank/DDBJ databases">
        <authorList>
            <person name="Weinstock G."/>
            <person name="Sodergren E."/>
            <person name="Clifton S."/>
            <person name="Fulton L."/>
            <person name="Fulton B."/>
            <person name="Courtney L."/>
            <person name="Fronick C."/>
            <person name="Harrison M."/>
            <person name="Strong C."/>
            <person name="Farmer C."/>
            <person name="Delahaunty K."/>
            <person name="Markovic C."/>
            <person name="Hall O."/>
            <person name="Minx P."/>
            <person name="Tomlinson C."/>
            <person name="Mitreva M."/>
            <person name="Hou S."/>
            <person name="Chen J."/>
            <person name="Wollam A."/>
            <person name="Pepin K.H."/>
            <person name="Johnson M."/>
            <person name="Bhonagiri V."/>
            <person name="Zhang X."/>
            <person name="Suruliraj S."/>
            <person name="Warren W."/>
            <person name="Chinwalla A."/>
            <person name="Mardis E.R."/>
            <person name="Wilson R.K."/>
        </authorList>
    </citation>
    <scope>NUCLEOTIDE SEQUENCE [LARGE SCALE GENOMIC DNA]</scope>
    <source>
        <strain evidence="2 3">F0432</strain>
    </source>
</reference>
<protein>
    <submittedName>
        <fullName evidence="2">Uncharacterized protein</fullName>
    </submittedName>
</protein>
<comment type="caution">
    <text evidence="2">The sequence shown here is derived from an EMBL/GenBank/DDBJ whole genome shotgun (WGS) entry which is preliminary data.</text>
</comment>
<feature type="transmembrane region" description="Helical" evidence="1">
    <location>
        <begin position="104"/>
        <end position="126"/>
    </location>
</feature>
<feature type="transmembrane region" description="Helical" evidence="1">
    <location>
        <begin position="59"/>
        <end position="92"/>
    </location>
</feature>
<organism evidence="2 3">
    <name type="scientific">Cardiobacterium valvarum F0432</name>
    <dbReference type="NCBI Taxonomy" id="797473"/>
    <lineage>
        <taxon>Bacteria</taxon>
        <taxon>Pseudomonadati</taxon>
        <taxon>Pseudomonadota</taxon>
        <taxon>Gammaproteobacteria</taxon>
        <taxon>Cardiobacteriales</taxon>
        <taxon>Cardiobacteriaceae</taxon>
        <taxon>Cardiobacterium</taxon>
    </lineage>
</organism>
<dbReference type="STRING" id="797473.HMPREF9080_02868"/>